<dbReference type="STRING" id="286727.SAMN02982917_0003"/>
<dbReference type="AlphaFoldDB" id="A0A1X7HPU9"/>
<name>A0A1X7HPU9_9PROT</name>
<evidence type="ECO:0000313" key="2">
    <source>
        <dbReference type="Proteomes" id="UP000192936"/>
    </source>
</evidence>
<dbReference type="OrthoDB" id="7542335at2"/>
<dbReference type="EMBL" id="FXAK01000010">
    <property type="protein sequence ID" value="SMF90805.1"/>
    <property type="molecule type" value="Genomic_DNA"/>
</dbReference>
<evidence type="ECO:0000313" key="1">
    <source>
        <dbReference type="EMBL" id="SMF90805.1"/>
    </source>
</evidence>
<dbReference type="Proteomes" id="UP000192936">
    <property type="component" value="Unassembled WGS sequence"/>
</dbReference>
<organism evidence="1 2">
    <name type="scientific">Azospirillum oryzae</name>
    <dbReference type="NCBI Taxonomy" id="286727"/>
    <lineage>
        <taxon>Bacteria</taxon>
        <taxon>Pseudomonadati</taxon>
        <taxon>Pseudomonadota</taxon>
        <taxon>Alphaproteobacteria</taxon>
        <taxon>Rhodospirillales</taxon>
        <taxon>Azospirillaceae</taxon>
        <taxon>Azospirillum</taxon>
    </lineage>
</organism>
<sequence>MALRPRNAALLAKIETTEGVDASPVAGTDAVLVENPQISFNPNIVQTNEATGSLDGRGPITGGMTVQITCDVYLKGSGAPGTAPEWGKLLKASGWAETITSTAVPGSAEAATAGTATSLTLGAGASGTAQTYRGMPLLLTGNPAAGATSFVADYTAGKVATLADQFGTALSTGTSYQVPVNVLYRPASTSIPSLTLYLYMDGLLYKVVGARGNATMRLTSGNAGRFSFTFTGMFVSKEDASMPTGLVYDATRPPIWKGGKALVNRVASAMSSLSVEFGNSLTNPDNPNAAEGYDPSIITARNMTGSCDPLEVLVATRDSMAAFRSGTAQIVHASYGAVAGNRIGLTLPAAQYTNLQPGDRNGLMTLTHQFACTGQDAGGFICIF</sequence>
<accession>A0A1X7HPU9</accession>
<proteinExistence type="predicted"/>
<evidence type="ECO:0008006" key="3">
    <source>
        <dbReference type="Google" id="ProtNLM"/>
    </source>
</evidence>
<reference evidence="1 2" key="1">
    <citation type="submission" date="2017-04" db="EMBL/GenBank/DDBJ databases">
        <authorList>
            <person name="Afonso C.L."/>
            <person name="Miller P.J."/>
            <person name="Scott M.A."/>
            <person name="Spackman E."/>
            <person name="Goraichik I."/>
            <person name="Dimitrov K.M."/>
            <person name="Suarez D.L."/>
            <person name="Swayne D.E."/>
        </authorList>
    </citation>
    <scope>NUCLEOTIDE SEQUENCE [LARGE SCALE GENOMIC DNA]</scope>
    <source>
        <strain evidence="1 2">A2P</strain>
    </source>
</reference>
<gene>
    <name evidence="1" type="ORF">SAMN02982917_0003</name>
</gene>
<dbReference type="RefSeq" id="WP_085091839.1">
    <property type="nucleotide sequence ID" value="NZ_FXAK01000010.1"/>
</dbReference>
<protein>
    <recommendedName>
        <fullName evidence="3">Phage tail protein</fullName>
    </recommendedName>
</protein>